<evidence type="ECO:0000313" key="1">
    <source>
        <dbReference type="EMBL" id="KAF3329666.1"/>
    </source>
</evidence>
<reference evidence="1" key="1">
    <citation type="submission" date="2020-01" db="EMBL/GenBank/DDBJ databases">
        <title>Genome sequence of Kobresia littledalei, the first chromosome-level genome in the family Cyperaceae.</title>
        <authorList>
            <person name="Qu G."/>
        </authorList>
    </citation>
    <scope>NUCLEOTIDE SEQUENCE</scope>
    <source>
        <strain evidence="1">C.B.Clarke</strain>
        <tissue evidence="1">Leaf</tissue>
    </source>
</reference>
<dbReference type="Gene3D" id="3.30.420.10">
    <property type="entry name" value="Ribonuclease H-like superfamily/Ribonuclease H"/>
    <property type="match status" value="1"/>
</dbReference>
<comment type="caution">
    <text evidence="1">The sequence shown here is derived from an EMBL/GenBank/DDBJ whole genome shotgun (WGS) entry which is preliminary data.</text>
</comment>
<dbReference type="Proteomes" id="UP000623129">
    <property type="component" value="Unassembled WGS sequence"/>
</dbReference>
<protein>
    <submittedName>
        <fullName evidence="1">Uncharacterized protein</fullName>
    </submittedName>
</protein>
<organism evidence="1 2">
    <name type="scientific">Carex littledalei</name>
    <dbReference type="NCBI Taxonomy" id="544730"/>
    <lineage>
        <taxon>Eukaryota</taxon>
        <taxon>Viridiplantae</taxon>
        <taxon>Streptophyta</taxon>
        <taxon>Embryophyta</taxon>
        <taxon>Tracheophyta</taxon>
        <taxon>Spermatophyta</taxon>
        <taxon>Magnoliopsida</taxon>
        <taxon>Liliopsida</taxon>
        <taxon>Poales</taxon>
        <taxon>Cyperaceae</taxon>
        <taxon>Cyperoideae</taxon>
        <taxon>Cariceae</taxon>
        <taxon>Carex</taxon>
        <taxon>Carex subgen. Euthyceras</taxon>
    </lineage>
</organism>
<dbReference type="InterPro" id="IPR012337">
    <property type="entry name" value="RNaseH-like_sf"/>
</dbReference>
<sequence length="119" mass="12851">MFVTSSEFGGAWDSGGKAGIGAYLLCNGAVVCWISKAIEAVNPNQAEAKGVLEGYRLLVQWAKGVGTVCSDSMETVKSLQNRLPVINDWRSYEDIWAAWSKNITSLQSSTVAGSIWDCK</sequence>
<evidence type="ECO:0000313" key="2">
    <source>
        <dbReference type="Proteomes" id="UP000623129"/>
    </source>
</evidence>
<proteinExistence type="predicted"/>
<dbReference type="SUPFAM" id="SSF53098">
    <property type="entry name" value="Ribonuclease H-like"/>
    <property type="match status" value="1"/>
</dbReference>
<dbReference type="InterPro" id="IPR036397">
    <property type="entry name" value="RNaseH_sf"/>
</dbReference>
<gene>
    <name evidence="1" type="ORF">FCM35_KLT04997</name>
</gene>
<dbReference type="GO" id="GO:0003676">
    <property type="term" value="F:nucleic acid binding"/>
    <property type="evidence" value="ECO:0007669"/>
    <property type="project" value="InterPro"/>
</dbReference>
<name>A0A833V9E1_9POAL</name>
<dbReference type="EMBL" id="SWLB01000014">
    <property type="protein sequence ID" value="KAF3329666.1"/>
    <property type="molecule type" value="Genomic_DNA"/>
</dbReference>
<keyword evidence="2" id="KW-1185">Reference proteome</keyword>
<accession>A0A833V9E1</accession>
<dbReference type="AlphaFoldDB" id="A0A833V9E1"/>